<dbReference type="Proteomes" id="UP000053825">
    <property type="component" value="Unassembled WGS sequence"/>
</dbReference>
<evidence type="ECO:0000313" key="1">
    <source>
        <dbReference type="EMBL" id="KOC58903.1"/>
    </source>
</evidence>
<keyword evidence="2" id="KW-1185">Reference proteome</keyword>
<dbReference type="EMBL" id="KQ415041">
    <property type="protein sequence ID" value="KOC58903.1"/>
    <property type="molecule type" value="Genomic_DNA"/>
</dbReference>
<reference evidence="1 2" key="1">
    <citation type="submission" date="2015-07" db="EMBL/GenBank/DDBJ databases">
        <title>The genome of Habropoda laboriosa.</title>
        <authorList>
            <person name="Pan H."/>
            <person name="Kapheim K."/>
        </authorList>
    </citation>
    <scope>NUCLEOTIDE SEQUENCE [LARGE SCALE GENOMIC DNA]</scope>
    <source>
        <strain evidence="1">0110345459</strain>
    </source>
</reference>
<proteinExistence type="predicted"/>
<protein>
    <submittedName>
        <fullName evidence="1">Uncharacterized protein</fullName>
    </submittedName>
</protein>
<sequence length="51" mass="5849">MMCMVRMLLTNVPSKSGLKDSIAEEISMWKTKKNEVAGQKRSTMMKSYVSY</sequence>
<accession>A0A0L7QJV4</accession>
<evidence type="ECO:0000313" key="2">
    <source>
        <dbReference type="Proteomes" id="UP000053825"/>
    </source>
</evidence>
<name>A0A0L7QJV4_9HYME</name>
<organism evidence="1 2">
    <name type="scientific">Habropoda laboriosa</name>
    <dbReference type="NCBI Taxonomy" id="597456"/>
    <lineage>
        <taxon>Eukaryota</taxon>
        <taxon>Metazoa</taxon>
        <taxon>Ecdysozoa</taxon>
        <taxon>Arthropoda</taxon>
        <taxon>Hexapoda</taxon>
        <taxon>Insecta</taxon>
        <taxon>Pterygota</taxon>
        <taxon>Neoptera</taxon>
        <taxon>Endopterygota</taxon>
        <taxon>Hymenoptera</taxon>
        <taxon>Apocrita</taxon>
        <taxon>Aculeata</taxon>
        <taxon>Apoidea</taxon>
        <taxon>Anthophila</taxon>
        <taxon>Apidae</taxon>
        <taxon>Habropoda</taxon>
    </lineage>
</organism>
<gene>
    <name evidence="1" type="ORF">WH47_01427</name>
</gene>
<dbReference type="AlphaFoldDB" id="A0A0L7QJV4"/>